<keyword evidence="3" id="KW-1003">Cell membrane</keyword>
<feature type="transmembrane region" description="Helical" evidence="7">
    <location>
        <begin position="162"/>
        <end position="184"/>
    </location>
</feature>
<feature type="transmembrane region" description="Helical" evidence="7">
    <location>
        <begin position="109"/>
        <end position="129"/>
    </location>
</feature>
<evidence type="ECO:0000256" key="1">
    <source>
        <dbReference type="ARBA" id="ARBA00004651"/>
    </source>
</evidence>
<dbReference type="NCBIfam" id="TIGR01065">
    <property type="entry name" value="hlyIII"/>
    <property type="match status" value="1"/>
</dbReference>
<organism evidence="8 9">
    <name type="scientific">Companilactobacillus kimchii DSM 13961 = JCM 10707</name>
    <dbReference type="NCBI Taxonomy" id="1423765"/>
    <lineage>
        <taxon>Bacteria</taxon>
        <taxon>Bacillati</taxon>
        <taxon>Bacillota</taxon>
        <taxon>Bacilli</taxon>
        <taxon>Lactobacillales</taxon>
        <taxon>Lactobacillaceae</taxon>
        <taxon>Companilactobacillus</taxon>
        <taxon>Companilactobacillus kimchii</taxon>
    </lineage>
</organism>
<feature type="transmembrane region" description="Helical" evidence="7">
    <location>
        <begin position="191"/>
        <end position="211"/>
    </location>
</feature>
<feature type="transmembrane region" description="Helical" evidence="7">
    <location>
        <begin position="85"/>
        <end position="103"/>
    </location>
</feature>
<feature type="transmembrane region" description="Helical" evidence="7">
    <location>
        <begin position="47"/>
        <end position="73"/>
    </location>
</feature>
<reference evidence="8 9" key="1">
    <citation type="journal article" date="2015" name="Genome Announc.">
        <title>Expanding the biotechnology potential of lactobacilli through comparative genomics of 213 strains and associated genera.</title>
        <authorList>
            <person name="Sun Z."/>
            <person name="Harris H.M."/>
            <person name="McCann A."/>
            <person name="Guo C."/>
            <person name="Argimon S."/>
            <person name="Zhang W."/>
            <person name="Yang X."/>
            <person name="Jeffery I.B."/>
            <person name="Cooney J.C."/>
            <person name="Kagawa T.F."/>
            <person name="Liu W."/>
            <person name="Song Y."/>
            <person name="Salvetti E."/>
            <person name="Wrobel A."/>
            <person name="Rasinkangas P."/>
            <person name="Parkhill J."/>
            <person name="Rea M.C."/>
            <person name="O'Sullivan O."/>
            <person name="Ritari J."/>
            <person name="Douillard F.P."/>
            <person name="Paul Ross R."/>
            <person name="Yang R."/>
            <person name="Briner A.E."/>
            <person name="Felis G.E."/>
            <person name="de Vos W.M."/>
            <person name="Barrangou R."/>
            <person name="Klaenhammer T.R."/>
            <person name="Caufield P.W."/>
            <person name="Cui Y."/>
            <person name="Zhang H."/>
            <person name="O'Toole P.W."/>
        </authorList>
    </citation>
    <scope>NUCLEOTIDE SEQUENCE [LARGE SCALE GENOMIC DNA]</scope>
    <source>
        <strain evidence="8 9">DSM 13961</strain>
    </source>
</reference>
<keyword evidence="6 7" id="KW-0472">Membrane</keyword>
<name>A0ABR5NX12_9LACO</name>
<evidence type="ECO:0000256" key="3">
    <source>
        <dbReference type="ARBA" id="ARBA00022475"/>
    </source>
</evidence>
<dbReference type="EMBL" id="AZDH01000001">
    <property type="protein sequence ID" value="KRK53350.1"/>
    <property type="molecule type" value="Genomic_DNA"/>
</dbReference>
<dbReference type="Proteomes" id="UP000051499">
    <property type="component" value="Unassembled WGS sequence"/>
</dbReference>
<evidence type="ECO:0000256" key="7">
    <source>
        <dbReference type="SAM" id="Phobius"/>
    </source>
</evidence>
<keyword evidence="4 7" id="KW-0812">Transmembrane</keyword>
<comment type="caution">
    <text evidence="8">The sequence shown here is derived from an EMBL/GenBank/DDBJ whole genome shotgun (WGS) entry which is preliminary data.</text>
</comment>
<comment type="subcellular location">
    <subcellularLocation>
        <location evidence="1">Cell membrane</location>
        <topology evidence="1">Multi-pass membrane protein</topology>
    </subcellularLocation>
</comment>
<dbReference type="PANTHER" id="PTHR20855">
    <property type="entry name" value="ADIPOR/PROGESTIN RECEPTOR-RELATED"/>
    <property type="match status" value="1"/>
</dbReference>
<dbReference type="PANTHER" id="PTHR20855:SF3">
    <property type="entry name" value="LD03007P"/>
    <property type="match status" value="1"/>
</dbReference>
<gene>
    <name evidence="8" type="ORF">FC97_GL000070</name>
</gene>
<protein>
    <submittedName>
        <fullName evidence="8">Hemolysin III</fullName>
    </submittedName>
</protein>
<dbReference type="RefSeq" id="WP_054642638.1">
    <property type="nucleotide sequence ID" value="NZ_AZDH01000001.1"/>
</dbReference>
<evidence type="ECO:0000256" key="5">
    <source>
        <dbReference type="ARBA" id="ARBA00022989"/>
    </source>
</evidence>
<sequence length="212" mass="23964">MMKISRGYSIKNEVFSALTHGIGIVLSLLGFIFLIRKANADGSLIEYISFIIYGISLCTLYTFSTLFHSLYFTKAREVFRVFDHSSIYILIAGSYTPFSLLVIKGWLGISMIIVIWILAIMGIVINSVYPGKLKKIETIIYIFMGWLCILGGKQIWNNLGSQGFFLLLFGGISFTLGAILYSLNGIKYAHVIWHIFVLIGTILMFFSIYLYV</sequence>
<proteinExistence type="inferred from homology"/>
<evidence type="ECO:0000256" key="4">
    <source>
        <dbReference type="ARBA" id="ARBA00022692"/>
    </source>
</evidence>
<evidence type="ECO:0000313" key="8">
    <source>
        <dbReference type="EMBL" id="KRK53350.1"/>
    </source>
</evidence>
<accession>A0ABR5NX12</accession>
<evidence type="ECO:0000256" key="2">
    <source>
        <dbReference type="ARBA" id="ARBA00008488"/>
    </source>
</evidence>
<keyword evidence="5 7" id="KW-1133">Transmembrane helix</keyword>
<keyword evidence="9" id="KW-1185">Reference proteome</keyword>
<comment type="similarity">
    <text evidence="2">Belongs to the UPF0073 (Hly-III) family.</text>
</comment>
<dbReference type="InterPro" id="IPR005744">
    <property type="entry name" value="Hy-lIII"/>
</dbReference>
<dbReference type="Pfam" id="PF03006">
    <property type="entry name" value="HlyIII"/>
    <property type="match status" value="1"/>
</dbReference>
<feature type="transmembrane region" description="Helical" evidence="7">
    <location>
        <begin position="138"/>
        <end position="156"/>
    </location>
</feature>
<feature type="transmembrane region" description="Helical" evidence="7">
    <location>
        <begin position="12"/>
        <end position="35"/>
    </location>
</feature>
<evidence type="ECO:0000313" key="9">
    <source>
        <dbReference type="Proteomes" id="UP000051499"/>
    </source>
</evidence>
<evidence type="ECO:0000256" key="6">
    <source>
        <dbReference type="ARBA" id="ARBA00023136"/>
    </source>
</evidence>
<dbReference type="InterPro" id="IPR004254">
    <property type="entry name" value="AdipoR/HlyIII-related"/>
</dbReference>